<evidence type="ECO:0000256" key="1">
    <source>
        <dbReference type="ARBA" id="ARBA00022729"/>
    </source>
</evidence>
<sequence length="243" mass="25798">MKKLILTTAALALTAGMAMAESHAMTVRMGTEGAYPPYNFLNDNGEVDGFERDLGDAICETAGLTCEWVTNDWDSIIPNLVSGNYDTIIAGMSITEERDEVIDFTQAYFPADPSAFAAMSDSFDGTGVIAAQTGTIQASHVASMDGAELVEFATPDETIAAVKNGEADAVLADKAFLEPIVAEDGDLMFAGEDVVLGDGIGIGVRESDEELKAKLDEAITALKEDGTVNELIEKWFEGMTGPY</sequence>
<dbReference type="RefSeq" id="WP_218391096.1">
    <property type="nucleotide sequence ID" value="NZ_JAHUZE010000001.1"/>
</dbReference>
<dbReference type="EMBL" id="JAHUZE010000001">
    <property type="protein sequence ID" value="MBV7378245.1"/>
    <property type="molecule type" value="Genomic_DNA"/>
</dbReference>
<dbReference type="PANTHER" id="PTHR35936:SF19">
    <property type="entry name" value="AMINO-ACID-BINDING PROTEIN YXEM-RELATED"/>
    <property type="match status" value="1"/>
</dbReference>
<keyword evidence="1 2" id="KW-0732">Signal</keyword>
<dbReference type="InterPro" id="IPR001320">
    <property type="entry name" value="Iontro_rcpt_C"/>
</dbReference>
<evidence type="ECO:0000256" key="2">
    <source>
        <dbReference type="SAM" id="SignalP"/>
    </source>
</evidence>
<proteinExistence type="predicted"/>
<dbReference type="InterPro" id="IPR001638">
    <property type="entry name" value="Solute-binding_3/MltF_N"/>
</dbReference>
<dbReference type="Pfam" id="PF00497">
    <property type="entry name" value="SBP_bac_3"/>
    <property type="match status" value="1"/>
</dbReference>
<protein>
    <submittedName>
        <fullName evidence="5">Transporter substrate-binding domain-containing protein</fullName>
    </submittedName>
</protein>
<reference evidence="5 6" key="1">
    <citation type="submission" date="2021-05" db="EMBL/GenBank/DDBJ databases">
        <title>Culturable bacteria isolated from Daya Bay.</title>
        <authorList>
            <person name="Zheng W."/>
            <person name="Yu S."/>
            <person name="Huang Y."/>
        </authorList>
    </citation>
    <scope>NUCLEOTIDE SEQUENCE [LARGE SCALE GENOMIC DNA]</scope>
    <source>
        <strain evidence="5 6">DP4N28-5</strain>
    </source>
</reference>
<accession>A0ABS6SZ95</accession>
<dbReference type="SMART" id="SM00062">
    <property type="entry name" value="PBPb"/>
    <property type="match status" value="1"/>
</dbReference>
<feature type="chain" id="PRO_5046898470" evidence="2">
    <location>
        <begin position="21"/>
        <end position="243"/>
    </location>
</feature>
<gene>
    <name evidence="5" type="ORF">KJP28_04865</name>
</gene>
<feature type="signal peptide" evidence="2">
    <location>
        <begin position="1"/>
        <end position="20"/>
    </location>
</feature>
<evidence type="ECO:0000259" key="3">
    <source>
        <dbReference type="SMART" id="SM00062"/>
    </source>
</evidence>
<name>A0ABS6SZ95_9RHOB</name>
<organism evidence="5 6">
    <name type="scientific">Maritimibacter dapengensis</name>
    <dbReference type="NCBI Taxonomy" id="2836868"/>
    <lineage>
        <taxon>Bacteria</taxon>
        <taxon>Pseudomonadati</taxon>
        <taxon>Pseudomonadota</taxon>
        <taxon>Alphaproteobacteria</taxon>
        <taxon>Rhodobacterales</taxon>
        <taxon>Roseobacteraceae</taxon>
        <taxon>Maritimibacter</taxon>
    </lineage>
</organism>
<comment type="caution">
    <text evidence="5">The sequence shown here is derived from an EMBL/GenBank/DDBJ whole genome shotgun (WGS) entry which is preliminary data.</text>
</comment>
<feature type="domain" description="Ionotropic glutamate receptor C-terminal" evidence="4">
    <location>
        <begin position="26"/>
        <end position="238"/>
    </location>
</feature>
<keyword evidence="6" id="KW-1185">Reference proteome</keyword>
<evidence type="ECO:0000259" key="4">
    <source>
        <dbReference type="SMART" id="SM00079"/>
    </source>
</evidence>
<dbReference type="PANTHER" id="PTHR35936">
    <property type="entry name" value="MEMBRANE-BOUND LYTIC MUREIN TRANSGLYCOSYLASE F"/>
    <property type="match status" value="1"/>
</dbReference>
<feature type="domain" description="Solute-binding protein family 3/N-terminal" evidence="3">
    <location>
        <begin position="26"/>
        <end position="239"/>
    </location>
</feature>
<dbReference type="Proteomes" id="UP000756530">
    <property type="component" value="Unassembled WGS sequence"/>
</dbReference>
<evidence type="ECO:0000313" key="6">
    <source>
        <dbReference type="Proteomes" id="UP000756530"/>
    </source>
</evidence>
<evidence type="ECO:0000313" key="5">
    <source>
        <dbReference type="EMBL" id="MBV7378245.1"/>
    </source>
</evidence>
<dbReference type="SMART" id="SM00079">
    <property type="entry name" value="PBPe"/>
    <property type="match status" value="1"/>
</dbReference>